<name>A0A423XJI0_9PEZI</name>
<feature type="compositionally biased region" description="Basic and acidic residues" evidence="1">
    <location>
        <begin position="100"/>
        <end position="116"/>
    </location>
</feature>
<sequence>MPPKKNDAPASKANKHPAPPTLPAPAPAPIVAKMPDGSSFEIHSASRRERADTLRALWGPVAGQKRPAAAEAAPAESAKRPRQKPAFSGTSKFARARAAKRAEKEKEEKEKQKEKGEEGEEGEEEGEVDPASVPLPVAGDQMDEDEDDAEA</sequence>
<feature type="compositionally biased region" description="Acidic residues" evidence="1">
    <location>
        <begin position="141"/>
        <end position="151"/>
    </location>
</feature>
<feature type="compositionally biased region" description="Pro residues" evidence="1">
    <location>
        <begin position="17"/>
        <end position="28"/>
    </location>
</feature>
<reference evidence="2 3" key="1">
    <citation type="submission" date="2015-09" db="EMBL/GenBank/DDBJ databases">
        <title>Host preference determinants of Valsa canker pathogens revealed by comparative genomics.</title>
        <authorList>
            <person name="Yin Z."/>
            <person name="Huang L."/>
        </authorList>
    </citation>
    <scope>NUCLEOTIDE SEQUENCE [LARGE SCALE GENOMIC DNA]</scope>
    <source>
        <strain evidence="2 3">SXYLt</strain>
    </source>
</reference>
<organism evidence="2 3">
    <name type="scientific">Cytospora leucostoma</name>
    <dbReference type="NCBI Taxonomy" id="1230097"/>
    <lineage>
        <taxon>Eukaryota</taxon>
        <taxon>Fungi</taxon>
        <taxon>Dikarya</taxon>
        <taxon>Ascomycota</taxon>
        <taxon>Pezizomycotina</taxon>
        <taxon>Sordariomycetes</taxon>
        <taxon>Sordariomycetidae</taxon>
        <taxon>Diaporthales</taxon>
        <taxon>Cytosporaceae</taxon>
        <taxon>Cytospora</taxon>
    </lineage>
</organism>
<dbReference type="Proteomes" id="UP000285146">
    <property type="component" value="Unassembled WGS sequence"/>
</dbReference>
<feature type="compositionally biased region" description="Basic and acidic residues" evidence="1">
    <location>
        <begin position="44"/>
        <end position="53"/>
    </location>
</feature>
<evidence type="ECO:0000313" key="3">
    <source>
        <dbReference type="Proteomes" id="UP000285146"/>
    </source>
</evidence>
<dbReference type="InParanoid" id="A0A423XJI0"/>
<dbReference type="EMBL" id="LKEB01000005">
    <property type="protein sequence ID" value="ROW16466.1"/>
    <property type="molecule type" value="Genomic_DNA"/>
</dbReference>
<evidence type="ECO:0000256" key="1">
    <source>
        <dbReference type="SAM" id="MobiDB-lite"/>
    </source>
</evidence>
<feature type="region of interest" description="Disordered" evidence="1">
    <location>
        <begin position="1"/>
        <end position="151"/>
    </location>
</feature>
<keyword evidence="3" id="KW-1185">Reference proteome</keyword>
<protein>
    <submittedName>
        <fullName evidence="2">Uncharacterized protein</fullName>
    </submittedName>
</protein>
<accession>A0A423XJI0</accession>
<proteinExistence type="predicted"/>
<feature type="compositionally biased region" description="Acidic residues" evidence="1">
    <location>
        <begin position="117"/>
        <end position="128"/>
    </location>
</feature>
<feature type="compositionally biased region" description="Low complexity" evidence="1">
    <location>
        <begin position="65"/>
        <end position="76"/>
    </location>
</feature>
<gene>
    <name evidence="2" type="ORF">VPNG_02775</name>
</gene>
<dbReference type="AlphaFoldDB" id="A0A423XJI0"/>
<comment type="caution">
    <text evidence="2">The sequence shown here is derived from an EMBL/GenBank/DDBJ whole genome shotgun (WGS) entry which is preliminary data.</text>
</comment>
<evidence type="ECO:0000313" key="2">
    <source>
        <dbReference type="EMBL" id="ROW16466.1"/>
    </source>
</evidence>